<evidence type="ECO:0000256" key="2">
    <source>
        <dbReference type="SAM" id="Phobius"/>
    </source>
</evidence>
<feature type="transmembrane region" description="Helical" evidence="2">
    <location>
        <begin position="45"/>
        <end position="66"/>
    </location>
</feature>
<protein>
    <submittedName>
        <fullName evidence="3">Uncharacterized protein</fullName>
    </submittedName>
</protein>
<comment type="caution">
    <text evidence="3">The sequence shown here is derived from an EMBL/GenBank/DDBJ whole genome shotgun (WGS) entry which is preliminary data.</text>
</comment>
<feature type="transmembrane region" description="Helical" evidence="2">
    <location>
        <begin position="72"/>
        <end position="94"/>
    </location>
</feature>
<feature type="region of interest" description="Disordered" evidence="1">
    <location>
        <begin position="1"/>
        <end position="28"/>
    </location>
</feature>
<gene>
    <name evidence="3" type="ORF">HNQ52_000152</name>
</gene>
<feature type="compositionally biased region" description="Pro residues" evidence="1">
    <location>
        <begin position="1"/>
        <end position="25"/>
    </location>
</feature>
<keyword evidence="2" id="KW-1133">Transmembrane helix</keyword>
<reference evidence="3 4" key="1">
    <citation type="submission" date="2020-08" db="EMBL/GenBank/DDBJ databases">
        <title>Genomic Encyclopedia of Type Strains, Phase IV (KMG-IV): sequencing the most valuable type-strain genomes for metagenomic binning, comparative biology and taxonomic classification.</title>
        <authorList>
            <person name="Goeker M."/>
        </authorList>
    </citation>
    <scope>NUCLEOTIDE SEQUENCE [LARGE SCALE GENOMIC DNA]</scope>
    <source>
        <strain evidence="3 4">DSM 24163</strain>
    </source>
</reference>
<keyword evidence="2" id="KW-0812">Transmembrane</keyword>
<dbReference type="AlphaFoldDB" id="A0A7W8D2C3"/>
<name>A0A7W8D2C3_9GAMM</name>
<dbReference type="Proteomes" id="UP000521199">
    <property type="component" value="Unassembled WGS sequence"/>
</dbReference>
<evidence type="ECO:0000313" key="3">
    <source>
        <dbReference type="EMBL" id="MBB5206636.1"/>
    </source>
</evidence>
<evidence type="ECO:0000256" key="1">
    <source>
        <dbReference type="SAM" id="MobiDB-lite"/>
    </source>
</evidence>
<keyword evidence="4" id="KW-1185">Reference proteome</keyword>
<accession>A0A7W8D2C3</accession>
<proteinExistence type="predicted"/>
<dbReference type="RefSeq" id="WP_183958816.1">
    <property type="nucleotide sequence ID" value="NZ_JACHHP010000001.1"/>
</dbReference>
<dbReference type="EMBL" id="JACHHP010000001">
    <property type="protein sequence ID" value="MBB5206636.1"/>
    <property type="molecule type" value="Genomic_DNA"/>
</dbReference>
<organism evidence="3 4">
    <name type="scientific">Chiayiivirga flava</name>
    <dbReference type="NCBI Taxonomy" id="659595"/>
    <lineage>
        <taxon>Bacteria</taxon>
        <taxon>Pseudomonadati</taxon>
        <taxon>Pseudomonadota</taxon>
        <taxon>Gammaproteobacteria</taxon>
        <taxon>Lysobacterales</taxon>
        <taxon>Lysobacteraceae</taxon>
        <taxon>Chiayiivirga</taxon>
    </lineage>
</organism>
<evidence type="ECO:0000313" key="4">
    <source>
        <dbReference type="Proteomes" id="UP000521199"/>
    </source>
</evidence>
<keyword evidence="2" id="KW-0472">Membrane</keyword>
<sequence length="231" mass="25212">MNDSPPPPPVLPPPPPKDRPIPPSTPTFEGAAATPGLALSQEQRLVVAVVAAIGLLLCVAAMVMGARWLPGIFGMFLLVYAGIIVAGSLPAHWISQRVDRVLDRWVRDKTGSGYYGMVALGVFAHAEVADMIDLQNGLFAGWDFVQGSLIEHFIGFSVDSFTHFVTAIIWPFRFAGEYGLLQTGAFAGGCWAVFQVGRSFLPMPDLVKVAAAPDGAKKRKRDWFQRMRFWQ</sequence>